<accession>A0A384CY79</accession>
<gene>
    <name evidence="3" type="primary">LOC103672876</name>
</gene>
<organism evidence="2 3">
    <name type="scientific">Ursus maritimus</name>
    <name type="common">Polar bear</name>
    <name type="synonym">Thalarctos maritimus</name>
    <dbReference type="NCBI Taxonomy" id="29073"/>
    <lineage>
        <taxon>Eukaryota</taxon>
        <taxon>Metazoa</taxon>
        <taxon>Chordata</taxon>
        <taxon>Craniata</taxon>
        <taxon>Vertebrata</taxon>
        <taxon>Euteleostomi</taxon>
        <taxon>Mammalia</taxon>
        <taxon>Eutheria</taxon>
        <taxon>Laurasiatheria</taxon>
        <taxon>Carnivora</taxon>
        <taxon>Caniformia</taxon>
        <taxon>Ursidae</taxon>
        <taxon>Ursus</taxon>
    </lineage>
</organism>
<dbReference type="Proteomes" id="UP000261680">
    <property type="component" value="Unplaced"/>
</dbReference>
<evidence type="ECO:0000313" key="2">
    <source>
        <dbReference type="Proteomes" id="UP000261680"/>
    </source>
</evidence>
<dbReference type="RefSeq" id="XP_008699792.2">
    <property type="nucleotide sequence ID" value="XM_008701570.2"/>
</dbReference>
<keyword evidence="2" id="KW-1185">Reference proteome</keyword>
<feature type="compositionally biased region" description="Low complexity" evidence="1">
    <location>
        <begin position="86"/>
        <end position="95"/>
    </location>
</feature>
<feature type="region of interest" description="Disordered" evidence="1">
    <location>
        <begin position="1"/>
        <end position="32"/>
    </location>
</feature>
<feature type="region of interest" description="Disordered" evidence="1">
    <location>
        <begin position="178"/>
        <end position="218"/>
    </location>
</feature>
<feature type="compositionally biased region" description="Polar residues" evidence="1">
    <location>
        <begin position="200"/>
        <end position="218"/>
    </location>
</feature>
<reference evidence="3" key="1">
    <citation type="submission" date="2025-08" db="UniProtKB">
        <authorList>
            <consortium name="RefSeq"/>
        </authorList>
    </citation>
    <scope>IDENTIFICATION</scope>
    <source>
        <tissue evidence="3">Whole blood</tissue>
    </source>
</reference>
<protein>
    <submittedName>
        <fullName evidence="3">Uncharacterized protein LOC103672876 isoform X2</fullName>
    </submittedName>
</protein>
<proteinExistence type="predicted"/>
<evidence type="ECO:0000313" key="3">
    <source>
        <dbReference type="RefSeq" id="XP_008699792.2"/>
    </source>
</evidence>
<sequence>MDPRKRRGLSVSSPPGERHPSDVAAESPSFANRPTWASVVSANSHCLLRMPTPEGQTGIMTRMTADVTKREREGTASSQRRRSGRAGESCCPTAAGPGGGTTETPRIPPPTPWACEGPVTGGAVHCLLPPSNKTESQTCAKHRQVQEHDAAGHEGRWRLRPGAEPTCYAPFHTLHRPVPPPRCASGPTAVNDTWHGQRGDGSSQGCFDWQATSARPPL</sequence>
<evidence type="ECO:0000256" key="1">
    <source>
        <dbReference type="SAM" id="MobiDB-lite"/>
    </source>
</evidence>
<feature type="region of interest" description="Disordered" evidence="1">
    <location>
        <begin position="64"/>
        <end position="109"/>
    </location>
</feature>
<name>A0A384CY79_URSMA</name>
<dbReference type="AlphaFoldDB" id="A0A384CY79"/>
<dbReference type="GeneID" id="103672876"/>